<dbReference type="PROSITE" id="PS51257">
    <property type="entry name" value="PROKAR_LIPOPROTEIN"/>
    <property type="match status" value="1"/>
</dbReference>
<evidence type="ECO:0000313" key="2">
    <source>
        <dbReference type="EMBL" id="MEE1944372.1"/>
    </source>
</evidence>
<dbReference type="Proteomes" id="UP001336835">
    <property type="component" value="Unassembled WGS sequence"/>
</dbReference>
<keyword evidence="3" id="KW-1185">Reference proteome</keyword>
<comment type="caution">
    <text evidence="2">The sequence shown here is derived from an EMBL/GenBank/DDBJ whole genome shotgun (WGS) entry which is preliminary data.</text>
</comment>
<keyword evidence="1" id="KW-0732">Signal</keyword>
<dbReference type="InterPro" id="IPR041662">
    <property type="entry name" value="SusD-like_2"/>
</dbReference>
<reference evidence="2 3" key="1">
    <citation type="submission" date="2024-01" db="EMBL/GenBank/DDBJ databases">
        <title>Pedobacter sp. nov., isolated from fresh soil.</title>
        <authorList>
            <person name="Le N.T.T."/>
        </authorList>
    </citation>
    <scope>NUCLEOTIDE SEQUENCE [LARGE SCALE GENOMIC DNA]</scope>
    <source>
        <strain evidence="2 3">KR3-3</strain>
    </source>
</reference>
<organism evidence="2 3">
    <name type="scientific">Pedobacter albus</name>
    <dbReference type="NCBI Taxonomy" id="3113905"/>
    <lineage>
        <taxon>Bacteria</taxon>
        <taxon>Pseudomonadati</taxon>
        <taxon>Bacteroidota</taxon>
        <taxon>Sphingobacteriia</taxon>
        <taxon>Sphingobacteriales</taxon>
        <taxon>Sphingobacteriaceae</taxon>
        <taxon>Pedobacter</taxon>
    </lineage>
</organism>
<keyword evidence="2" id="KW-0449">Lipoprotein</keyword>
<dbReference type="Gene3D" id="1.25.40.390">
    <property type="match status" value="1"/>
</dbReference>
<sequence length="523" mass="58518">MKRIKNKISYILLMAFGISLSSCDKNFEAINTDPIGKGTTTANQLLAPALVNVLYANMSRNRSFNNELMQVTVALSDAEAQVFRYDYRRSWSDYTWNVWYPELTNLKDIYTIASQPATLNKSYQGISLITQAWVSQLLTDTYGDVPYFDANKGKEGVYEPAFDKQKDIYLDMFKKLEEANTLLEAGTAIIPTGDPVYKGDVNKWRRLGNSLYLRLLLRVSGKSEVSAQAIAKIKEMIDTNPAKYPIMESNDHTAKILWNGTNSSTAVYSSPYMIGVRAVDFRGTAITSFFIDKLAAWNDPRLNGALGKGGTNRWGIAQSSTGGYVGVPSGYAPGTGMPKQAYFYSDAQNAGITLQTDPYTGIIMNCAEVDFILAEAAVRGWINGSAEAYYNKGIVDGINYWLPTYISKTTDQLFLDYIRTADIEWLDYLPLDNTDINGNSKLEMIHRQKYYAMFLVDFQQWYEYRRTGHPILPKGPGLANGGVMPARMSYPLISQSANPTSYKNAVAAQGPDEISTRVWWQKP</sequence>
<evidence type="ECO:0000313" key="3">
    <source>
        <dbReference type="Proteomes" id="UP001336835"/>
    </source>
</evidence>
<feature type="chain" id="PRO_5046394579" evidence="1">
    <location>
        <begin position="25"/>
        <end position="523"/>
    </location>
</feature>
<dbReference type="RefSeq" id="WP_330106745.1">
    <property type="nucleotide sequence ID" value="NZ_JAZDQT010000001.1"/>
</dbReference>
<proteinExistence type="predicted"/>
<dbReference type="Pfam" id="PF12771">
    <property type="entry name" value="SusD-like_2"/>
    <property type="match status" value="1"/>
</dbReference>
<protein>
    <submittedName>
        <fullName evidence="2">SusD/RagB family nutrient-binding outer membrane lipoprotein</fullName>
    </submittedName>
</protein>
<dbReference type="InterPro" id="IPR011990">
    <property type="entry name" value="TPR-like_helical_dom_sf"/>
</dbReference>
<gene>
    <name evidence="2" type="ORF">VRU48_04585</name>
</gene>
<dbReference type="SUPFAM" id="SSF48452">
    <property type="entry name" value="TPR-like"/>
    <property type="match status" value="1"/>
</dbReference>
<dbReference type="EMBL" id="JAZDQT010000001">
    <property type="protein sequence ID" value="MEE1944372.1"/>
    <property type="molecule type" value="Genomic_DNA"/>
</dbReference>
<name>A0ABU7I4I2_9SPHI</name>
<feature type="signal peptide" evidence="1">
    <location>
        <begin position="1"/>
        <end position="24"/>
    </location>
</feature>
<accession>A0ABU7I4I2</accession>
<evidence type="ECO:0000256" key="1">
    <source>
        <dbReference type="SAM" id="SignalP"/>
    </source>
</evidence>